<comment type="caution">
    <text evidence="3">The sequence shown here is derived from an EMBL/GenBank/DDBJ whole genome shotgun (WGS) entry which is preliminary data.</text>
</comment>
<organism evidence="3 4">
    <name type="scientific">Pseudohalocynthiibacter aestuariivivens</name>
    <dbReference type="NCBI Taxonomy" id="1591409"/>
    <lineage>
        <taxon>Bacteria</taxon>
        <taxon>Pseudomonadati</taxon>
        <taxon>Pseudomonadota</taxon>
        <taxon>Alphaproteobacteria</taxon>
        <taxon>Rhodobacterales</taxon>
        <taxon>Paracoccaceae</taxon>
        <taxon>Pseudohalocynthiibacter</taxon>
    </lineage>
</organism>
<evidence type="ECO:0000256" key="1">
    <source>
        <dbReference type="SAM" id="SignalP"/>
    </source>
</evidence>
<name>A0ABV5JIQ5_9RHOB</name>
<keyword evidence="4" id="KW-1185">Reference proteome</keyword>
<gene>
    <name evidence="3" type="ORF">ACFFUT_16205</name>
</gene>
<dbReference type="RefSeq" id="WP_213888259.1">
    <property type="nucleotide sequence ID" value="NZ_JAGFNU010000003.1"/>
</dbReference>
<evidence type="ECO:0000313" key="4">
    <source>
        <dbReference type="Proteomes" id="UP001589683"/>
    </source>
</evidence>
<dbReference type="EMBL" id="JBHMEA010000049">
    <property type="protein sequence ID" value="MFB9233335.1"/>
    <property type="molecule type" value="Genomic_DNA"/>
</dbReference>
<dbReference type="Pfam" id="PF14220">
    <property type="entry name" value="DUF4329"/>
    <property type="match status" value="1"/>
</dbReference>
<evidence type="ECO:0000259" key="2">
    <source>
        <dbReference type="Pfam" id="PF14220"/>
    </source>
</evidence>
<accession>A0ABV5JIQ5</accession>
<feature type="domain" description="DUF4329" evidence="2">
    <location>
        <begin position="43"/>
        <end position="156"/>
    </location>
</feature>
<proteinExistence type="predicted"/>
<reference evidence="3 4" key="1">
    <citation type="submission" date="2024-09" db="EMBL/GenBank/DDBJ databases">
        <authorList>
            <person name="Sun Q."/>
            <person name="Mori K."/>
        </authorList>
    </citation>
    <scope>NUCLEOTIDE SEQUENCE [LARGE SCALE GENOMIC DNA]</scope>
    <source>
        <strain evidence="3 4">CECT 8726</strain>
    </source>
</reference>
<protein>
    <submittedName>
        <fullName evidence="3">DUF4329 domain-containing protein</fullName>
    </submittedName>
</protein>
<dbReference type="InterPro" id="IPR025479">
    <property type="entry name" value="DUF4329"/>
</dbReference>
<keyword evidence="1" id="KW-0732">Signal</keyword>
<evidence type="ECO:0000313" key="3">
    <source>
        <dbReference type="EMBL" id="MFB9233335.1"/>
    </source>
</evidence>
<feature type="signal peptide" evidence="1">
    <location>
        <begin position="1"/>
        <end position="26"/>
    </location>
</feature>
<feature type="chain" id="PRO_5045690516" evidence="1">
    <location>
        <begin position="27"/>
        <end position="194"/>
    </location>
</feature>
<sequence>MKRACSIWRSTIAVFAVLMFAVPTDAKNAGKLAHDARYATEHQFVLEIFQTLNQRSVEIDREFCGFLYYDGRGQIAATRASKGGTHSCMPVRPDGDYVIFSSYHTHAAYDPNSLNEYPSAQDVEGDFANRHNGYVATPGGRLWFIDFKKQIARQICDYRCLPFDSSYREPRRERPKSAVTLHELQRIIDREFGS</sequence>
<dbReference type="Proteomes" id="UP001589683">
    <property type="component" value="Unassembled WGS sequence"/>
</dbReference>